<gene>
    <name evidence="1" type="ORF">SCLCIDRAFT_1219035</name>
</gene>
<dbReference type="Proteomes" id="UP000053989">
    <property type="component" value="Unassembled WGS sequence"/>
</dbReference>
<name>A0A0C2Z7N0_9AGAM</name>
<reference evidence="2" key="2">
    <citation type="submission" date="2015-01" db="EMBL/GenBank/DDBJ databases">
        <title>Evolutionary Origins and Diversification of the Mycorrhizal Mutualists.</title>
        <authorList>
            <consortium name="DOE Joint Genome Institute"/>
            <consortium name="Mycorrhizal Genomics Consortium"/>
            <person name="Kohler A."/>
            <person name="Kuo A."/>
            <person name="Nagy L.G."/>
            <person name="Floudas D."/>
            <person name="Copeland A."/>
            <person name="Barry K.W."/>
            <person name="Cichocki N."/>
            <person name="Veneault-Fourrey C."/>
            <person name="LaButti K."/>
            <person name="Lindquist E.A."/>
            <person name="Lipzen A."/>
            <person name="Lundell T."/>
            <person name="Morin E."/>
            <person name="Murat C."/>
            <person name="Riley R."/>
            <person name="Ohm R."/>
            <person name="Sun H."/>
            <person name="Tunlid A."/>
            <person name="Henrissat B."/>
            <person name="Grigoriev I.V."/>
            <person name="Hibbett D.S."/>
            <person name="Martin F."/>
        </authorList>
    </citation>
    <scope>NUCLEOTIDE SEQUENCE [LARGE SCALE GENOMIC DNA]</scope>
    <source>
        <strain evidence="2">Foug A</strain>
    </source>
</reference>
<evidence type="ECO:0000313" key="2">
    <source>
        <dbReference type="Proteomes" id="UP000053989"/>
    </source>
</evidence>
<sequence>MSSSELMAHAVANLTSQEGGMWSAMEVRRSEARQCRQEHAIQWLQRFRCFFVQLL</sequence>
<evidence type="ECO:0000313" key="1">
    <source>
        <dbReference type="EMBL" id="KIM57978.1"/>
    </source>
</evidence>
<accession>A0A0C2Z7N0</accession>
<proteinExistence type="predicted"/>
<dbReference type="AlphaFoldDB" id="A0A0C2Z7N0"/>
<organism evidence="1 2">
    <name type="scientific">Scleroderma citrinum Foug A</name>
    <dbReference type="NCBI Taxonomy" id="1036808"/>
    <lineage>
        <taxon>Eukaryota</taxon>
        <taxon>Fungi</taxon>
        <taxon>Dikarya</taxon>
        <taxon>Basidiomycota</taxon>
        <taxon>Agaricomycotina</taxon>
        <taxon>Agaricomycetes</taxon>
        <taxon>Agaricomycetidae</taxon>
        <taxon>Boletales</taxon>
        <taxon>Sclerodermatineae</taxon>
        <taxon>Sclerodermataceae</taxon>
        <taxon>Scleroderma</taxon>
    </lineage>
</organism>
<reference evidence="1 2" key="1">
    <citation type="submission" date="2014-04" db="EMBL/GenBank/DDBJ databases">
        <authorList>
            <consortium name="DOE Joint Genome Institute"/>
            <person name="Kuo A."/>
            <person name="Kohler A."/>
            <person name="Nagy L.G."/>
            <person name="Floudas D."/>
            <person name="Copeland A."/>
            <person name="Barry K.W."/>
            <person name="Cichocki N."/>
            <person name="Veneault-Fourrey C."/>
            <person name="LaButti K."/>
            <person name="Lindquist E.A."/>
            <person name="Lipzen A."/>
            <person name="Lundell T."/>
            <person name="Morin E."/>
            <person name="Murat C."/>
            <person name="Sun H."/>
            <person name="Tunlid A."/>
            <person name="Henrissat B."/>
            <person name="Grigoriev I.V."/>
            <person name="Hibbett D.S."/>
            <person name="Martin F."/>
            <person name="Nordberg H.P."/>
            <person name="Cantor M.N."/>
            <person name="Hua S.X."/>
        </authorList>
    </citation>
    <scope>NUCLEOTIDE SEQUENCE [LARGE SCALE GENOMIC DNA]</scope>
    <source>
        <strain evidence="1 2">Foug A</strain>
    </source>
</reference>
<dbReference type="InParanoid" id="A0A0C2Z7N0"/>
<protein>
    <submittedName>
        <fullName evidence="1">Uncharacterized protein</fullName>
    </submittedName>
</protein>
<keyword evidence="2" id="KW-1185">Reference proteome</keyword>
<dbReference type="HOGENOM" id="CLU_3033749_0_0_1"/>
<dbReference type="EMBL" id="KN822093">
    <property type="protein sequence ID" value="KIM57978.1"/>
    <property type="molecule type" value="Genomic_DNA"/>
</dbReference>